<dbReference type="GO" id="GO:0001522">
    <property type="term" value="P:pseudouridine synthesis"/>
    <property type="evidence" value="ECO:0007669"/>
    <property type="project" value="InterPro"/>
</dbReference>
<comment type="caution">
    <text evidence="1">The sequence shown here is derived from an EMBL/GenBank/DDBJ whole genome shotgun (WGS) entry which is preliminary data.</text>
</comment>
<dbReference type="AlphaFoldDB" id="A0A9X3EVJ1"/>
<dbReference type="GO" id="GO:0003723">
    <property type="term" value="F:RNA binding"/>
    <property type="evidence" value="ECO:0007669"/>
    <property type="project" value="InterPro"/>
</dbReference>
<dbReference type="Gene3D" id="3.30.2350.10">
    <property type="entry name" value="Pseudouridine synthase"/>
    <property type="match status" value="1"/>
</dbReference>
<dbReference type="SUPFAM" id="SSF55120">
    <property type="entry name" value="Pseudouridine synthase"/>
    <property type="match status" value="1"/>
</dbReference>
<keyword evidence="2" id="KW-1185">Reference proteome</keyword>
<dbReference type="Proteomes" id="UP001150924">
    <property type="component" value="Unassembled WGS sequence"/>
</dbReference>
<protein>
    <submittedName>
        <fullName evidence="1">Uncharacterized protein</fullName>
    </submittedName>
</protein>
<accession>A0A9X3EVJ1</accession>
<organism evidence="1 2">
    <name type="scientific">Nannocystis pusilla</name>
    <dbReference type="NCBI Taxonomy" id="889268"/>
    <lineage>
        <taxon>Bacteria</taxon>
        <taxon>Pseudomonadati</taxon>
        <taxon>Myxococcota</taxon>
        <taxon>Polyangia</taxon>
        <taxon>Nannocystales</taxon>
        <taxon>Nannocystaceae</taxon>
        <taxon>Nannocystis</taxon>
    </lineage>
</organism>
<gene>
    <name evidence="1" type="ORF">OV079_36330</name>
</gene>
<dbReference type="GO" id="GO:0140098">
    <property type="term" value="F:catalytic activity, acting on RNA"/>
    <property type="evidence" value="ECO:0007669"/>
    <property type="project" value="UniProtKB-ARBA"/>
</dbReference>
<reference evidence="1" key="1">
    <citation type="submission" date="2022-11" db="EMBL/GenBank/DDBJ databases">
        <title>Minimal conservation of predation-associated metabolite biosynthetic gene clusters underscores biosynthetic potential of Myxococcota including descriptions for ten novel species: Archangium lansinium sp. nov., Myxococcus landrumus sp. nov., Nannocystis bai.</title>
        <authorList>
            <person name="Ahearne A."/>
            <person name="Stevens C."/>
            <person name="Phillips K."/>
        </authorList>
    </citation>
    <scope>NUCLEOTIDE SEQUENCE</scope>
    <source>
        <strain evidence="1">Na p29</strain>
    </source>
</reference>
<evidence type="ECO:0000313" key="2">
    <source>
        <dbReference type="Proteomes" id="UP001150924"/>
    </source>
</evidence>
<dbReference type="InterPro" id="IPR020103">
    <property type="entry name" value="PsdUridine_synth_cat_dom_sf"/>
</dbReference>
<dbReference type="RefSeq" id="WP_267774099.1">
    <property type="nucleotide sequence ID" value="NZ_JAPNKE010000002.1"/>
</dbReference>
<dbReference type="GO" id="GO:0006396">
    <property type="term" value="P:RNA processing"/>
    <property type="evidence" value="ECO:0007669"/>
    <property type="project" value="UniProtKB-ARBA"/>
</dbReference>
<evidence type="ECO:0000313" key="1">
    <source>
        <dbReference type="EMBL" id="MCY1010942.1"/>
    </source>
</evidence>
<dbReference type="EMBL" id="JAPNKE010000002">
    <property type="protein sequence ID" value="MCY1010942.1"/>
    <property type="molecule type" value="Genomic_DNA"/>
</dbReference>
<sequence length="53" mass="5587">MEGGRKLHELGAQLGLQRHALHAAALTLPHPKTGAEVQFTAPWPAELAAILAP</sequence>
<proteinExistence type="predicted"/>
<name>A0A9X3EVJ1_9BACT</name>
<dbReference type="GO" id="GO:0009982">
    <property type="term" value="F:pseudouridine synthase activity"/>
    <property type="evidence" value="ECO:0007669"/>
    <property type="project" value="InterPro"/>
</dbReference>